<dbReference type="GO" id="GO:0019239">
    <property type="term" value="F:deaminase activity"/>
    <property type="evidence" value="ECO:0007669"/>
    <property type="project" value="InterPro"/>
</dbReference>
<dbReference type="InterPro" id="IPR006650">
    <property type="entry name" value="A/AMP_deam_AS"/>
</dbReference>
<keyword evidence="3" id="KW-0479">Metal-binding</keyword>
<evidence type="ECO:0000256" key="2">
    <source>
        <dbReference type="ARBA" id="ARBA00006676"/>
    </source>
</evidence>
<dbReference type="InterPro" id="IPR001365">
    <property type="entry name" value="A_deaminase_dom"/>
</dbReference>
<comment type="cofactor">
    <cofactor evidence="1">
        <name>Zn(2+)</name>
        <dbReference type="ChEBI" id="CHEBI:29105"/>
    </cofactor>
</comment>
<dbReference type="PROSITE" id="PS00485">
    <property type="entry name" value="A_DEAMINASE"/>
    <property type="match status" value="1"/>
</dbReference>
<dbReference type="InterPro" id="IPR032466">
    <property type="entry name" value="Metal_Hydrolase"/>
</dbReference>
<dbReference type="AlphaFoldDB" id="A0A2T4UYK6"/>
<keyword evidence="8" id="KW-1185">Reference proteome</keyword>
<dbReference type="GO" id="GO:0016814">
    <property type="term" value="F:hydrolase activity, acting on carbon-nitrogen (but not peptide) bonds, in cyclic amidines"/>
    <property type="evidence" value="ECO:0007669"/>
    <property type="project" value="UniProtKB-ARBA"/>
</dbReference>
<keyword evidence="4" id="KW-0378">Hydrolase</keyword>
<reference evidence="7 8" key="1">
    <citation type="submission" date="2018-03" db="EMBL/GenBank/DDBJ databases">
        <title>Bacteriophage NCPPB3778 and a type I-E CRISPR drive the evolution of the US Biological Select Agent, Rathayibacter toxicus.</title>
        <authorList>
            <person name="Davis E.W.II."/>
            <person name="Tabima J.F."/>
            <person name="Weisberg A.J."/>
            <person name="Dantas Lopes L."/>
            <person name="Wiseman M.S."/>
            <person name="Wiseman M.S."/>
            <person name="Pupko T."/>
            <person name="Belcher M.S."/>
            <person name="Sechler A.J."/>
            <person name="Tancos M.A."/>
            <person name="Schroeder B.K."/>
            <person name="Murray T.D."/>
            <person name="Luster D.G."/>
            <person name="Schneider W.L."/>
            <person name="Rogers E."/>
            <person name="Andreote F.D."/>
            <person name="Grunwald N.J."/>
            <person name="Putnam M.L."/>
            <person name="Chang J.H."/>
        </authorList>
    </citation>
    <scope>NUCLEOTIDE SEQUENCE [LARGE SCALE GENOMIC DNA]</scope>
    <source>
        <strain evidence="7 8">DSM 15933</strain>
    </source>
</reference>
<dbReference type="NCBIfam" id="TIGR01430">
    <property type="entry name" value="aden_deam"/>
    <property type="match status" value="1"/>
</dbReference>
<evidence type="ECO:0000256" key="3">
    <source>
        <dbReference type="ARBA" id="ARBA00022723"/>
    </source>
</evidence>
<evidence type="ECO:0000256" key="4">
    <source>
        <dbReference type="ARBA" id="ARBA00022801"/>
    </source>
</evidence>
<dbReference type="SUPFAM" id="SSF51556">
    <property type="entry name" value="Metallo-dependent hydrolases"/>
    <property type="match status" value="1"/>
</dbReference>
<accession>A0A2T4UYK6</accession>
<evidence type="ECO:0000256" key="5">
    <source>
        <dbReference type="ARBA" id="ARBA00022833"/>
    </source>
</evidence>
<keyword evidence="5" id="KW-0862">Zinc</keyword>
<protein>
    <submittedName>
        <fullName evidence="7">Adenosine deaminase</fullName>
    </submittedName>
</protein>
<sequence length="334" mass="35495">MSTLATGSAPLRDLRTLPKGHLHLHMEASVRPATLASMAAAIGIAAPETTVFSGFTQFDVVYRTLLAVLQEPEYLARLIDEIFEDQAADGVVYLELGVDPSFYVERYGSHAAALEVMLEHAHRSSERHGVAFGFMVTIDRTGSVEDSLLVARAAVGAAGRGVVSLGLASDERGHPGAAFADAFALARAAGLQSTPHAGELVGPESIREALDVLHADRILHGVRAVEDPALVAELAERGIPLDVCPTSNLLLDVVESLDAHPLPALLAAGVRCSINADDPIIFGPQILSEYELCRSTLGLSDEQLAECAWTSIETTAAPDALKQEARRRIDAWLA</sequence>
<proteinExistence type="inferred from homology"/>
<dbReference type="InterPro" id="IPR006330">
    <property type="entry name" value="Ado/ade_deaminase"/>
</dbReference>
<dbReference type="PANTHER" id="PTHR43114">
    <property type="entry name" value="ADENINE DEAMINASE"/>
    <property type="match status" value="1"/>
</dbReference>
<gene>
    <name evidence="7" type="primary">add</name>
    <name evidence="7" type="ORF">C1I63_05115</name>
</gene>
<dbReference type="PANTHER" id="PTHR43114:SF6">
    <property type="entry name" value="ADENINE DEAMINASE"/>
    <property type="match status" value="1"/>
</dbReference>
<organism evidence="7 8">
    <name type="scientific">Rathayibacter caricis DSM 15933</name>
    <dbReference type="NCBI Taxonomy" id="1328867"/>
    <lineage>
        <taxon>Bacteria</taxon>
        <taxon>Bacillati</taxon>
        <taxon>Actinomycetota</taxon>
        <taxon>Actinomycetes</taxon>
        <taxon>Micrococcales</taxon>
        <taxon>Microbacteriaceae</taxon>
        <taxon>Rathayibacter</taxon>
    </lineage>
</organism>
<comment type="similarity">
    <text evidence="2">Belongs to the metallo-dependent hydrolases superfamily. Adenosine and AMP deaminases family.</text>
</comment>
<comment type="caution">
    <text evidence="7">The sequence shown here is derived from an EMBL/GenBank/DDBJ whole genome shotgun (WGS) entry which is preliminary data.</text>
</comment>
<evidence type="ECO:0000259" key="6">
    <source>
        <dbReference type="Pfam" id="PF00962"/>
    </source>
</evidence>
<name>A0A2T4UYK6_9MICO</name>
<dbReference type="Gene3D" id="3.20.20.140">
    <property type="entry name" value="Metal-dependent hydrolases"/>
    <property type="match status" value="1"/>
</dbReference>
<evidence type="ECO:0000256" key="1">
    <source>
        <dbReference type="ARBA" id="ARBA00001947"/>
    </source>
</evidence>
<dbReference type="GO" id="GO:0009168">
    <property type="term" value="P:purine ribonucleoside monophosphate biosynthetic process"/>
    <property type="evidence" value="ECO:0007669"/>
    <property type="project" value="InterPro"/>
</dbReference>
<dbReference type="Pfam" id="PF00962">
    <property type="entry name" value="A_deaminase"/>
    <property type="match status" value="1"/>
</dbReference>
<evidence type="ECO:0000313" key="7">
    <source>
        <dbReference type="EMBL" id="PTL74617.1"/>
    </source>
</evidence>
<evidence type="ECO:0000313" key="8">
    <source>
        <dbReference type="Proteomes" id="UP000241085"/>
    </source>
</evidence>
<dbReference type="GO" id="GO:0046872">
    <property type="term" value="F:metal ion binding"/>
    <property type="evidence" value="ECO:0007669"/>
    <property type="project" value="UniProtKB-KW"/>
</dbReference>
<dbReference type="EMBL" id="PZPL01000001">
    <property type="protein sequence ID" value="PTL74617.1"/>
    <property type="molecule type" value="Genomic_DNA"/>
</dbReference>
<feature type="domain" description="Adenosine deaminase" evidence="6">
    <location>
        <begin position="18"/>
        <end position="332"/>
    </location>
</feature>
<dbReference type="Proteomes" id="UP000241085">
    <property type="component" value="Unassembled WGS sequence"/>
</dbReference>